<evidence type="ECO:0000256" key="2">
    <source>
        <dbReference type="ARBA" id="ARBA00022801"/>
    </source>
</evidence>
<dbReference type="PRINTS" id="PR00719">
    <property type="entry name" value="LMWPTPASE"/>
</dbReference>
<protein>
    <submittedName>
        <fullName evidence="5">Protein-tyrosine phosphatase</fullName>
        <ecNumber evidence="5">3.1.3.48</ecNumber>
    </submittedName>
</protein>
<dbReference type="PANTHER" id="PTHR11717:SF31">
    <property type="entry name" value="LOW MOLECULAR WEIGHT PROTEIN-TYROSINE-PHOSPHATASE ETP-RELATED"/>
    <property type="match status" value="1"/>
</dbReference>
<reference evidence="5 6" key="1">
    <citation type="submission" date="2020-10" db="EMBL/GenBank/DDBJ databases">
        <title>Sequencing the genomes of 1000 actinobacteria strains.</title>
        <authorList>
            <person name="Klenk H.-P."/>
        </authorList>
    </citation>
    <scope>NUCLEOTIDE SEQUENCE [LARGE SCALE GENOMIC DNA]</scope>
    <source>
        <strain evidence="5 6">DSM 15666</strain>
    </source>
</reference>
<dbReference type="InterPro" id="IPR017867">
    <property type="entry name" value="Tyr_phospatase_low_mol_wt"/>
</dbReference>
<dbReference type="GO" id="GO:0004725">
    <property type="term" value="F:protein tyrosine phosphatase activity"/>
    <property type="evidence" value="ECO:0007669"/>
    <property type="project" value="UniProtKB-EC"/>
</dbReference>
<name>A0ABR9JB32_9MICC</name>
<accession>A0ABR9JB32</accession>
<evidence type="ECO:0000256" key="3">
    <source>
        <dbReference type="ARBA" id="ARBA00022912"/>
    </source>
</evidence>
<dbReference type="SUPFAM" id="SSF52788">
    <property type="entry name" value="Phosphotyrosine protein phosphatases I"/>
    <property type="match status" value="1"/>
</dbReference>
<evidence type="ECO:0000256" key="1">
    <source>
        <dbReference type="ARBA" id="ARBA00011063"/>
    </source>
</evidence>
<dbReference type="InterPro" id="IPR023485">
    <property type="entry name" value="Ptyr_pPase"/>
</dbReference>
<evidence type="ECO:0000313" key="5">
    <source>
        <dbReference type="EMBL" id="MBE1523134.1"/>
    </source>
</evidence>
<keyword evidence="6" id="KW-1185">Reference proteome</keyword>
<dbReference type="EMBL" id="JADBED010000001">
    <property type="protein sequence ID" value="MBE1523134.1"/>
    <property type="molecule type" value="Genomic_DNA"/>
</dbReference>
<organism evidence="5 6">
    <name type="scientific">Nesterenkonia lutea</name>
    <dbReference type="NCBI Taxonomy" id="272919"/>
    <lineage>
        <taxon>Bacteria</taxon>
        <taxon>Bacillati</taxon>
        <taxon>Actinomycetota</taxon>
        <taxon>Actinomycetes</taxon>
        <taxon>Micrococcales</taxon>
        <taxon>Micrococcaceae</taxon>
        <taxon>Nesterenkonia</taxon>
    </lineage>
</organism>
<evidence type="ECO:0000313" key="6">
    <source>
        <dbReference type="Proteomes" id="UP000643525"/>
    </source>
</evidence>
<comment type="caution">
    <text evidence="5">The sequence shown here is derived from an EMBL/GenBank/DDBJ whole genome shotgun (WGS) entry which is preliminary data.</text>
</comment>
<comment type="similarity">
    <text evidence="1">Belongs to the low molecular weight phosphotyrosine protein phosphatase family.</text>
</comment>
<dbReference type="Gene3D" id="3.40.50.2300">
    <property type="match status" value="1"/>
</dbReference>
<evidence type="ECO:0000259" key="4">
    <source>
        <dbReference type="SMART" id="SM00226"/>
    </source>
</evidence>
<dbReference type="Proteomes" id="UP000643525">
    <property type="component" value="Unassembled WGS sequence"/>
</dbReference>
<dbReference type="SMART" id="SM00226">
    <property type="entry name" value="LMWPc"/>
    <property type="match status" value="1"/>
</dbReference>
<sequence>MTETYTLLAVCTGNICRSPAMDRLLVEAVGEDQIDVRSAGTHAHVGDDMEPQMKERLDAAGADTADFQAVQLSAEMVRSSDLVLTASHEHVEDILTDVPDSAQKVFTLREFTRLLDAVDEAALRDALAGAASTAEKLTALVPLVAAQRDHDEAAGQDDDVVDPYMMPDDVFDASFAQIREPVERLREVLEA</sequence>
<feature type="domain" description="Phosphotyrosine protein phosphatase I" evidence="4">
    <location>
        <begin position="5"/>
        <end position="188"/>
    </location>
</feature>
<dbReference type="Pfam" id="PF01451">
    <property type="entry name" value="LMWPc"/>
    <property type="match status" value="1"/>
</dbReference>
<proteinExistence type="inferred from homology"/>
<dbReference type="EC" id="3.1.3.48" evidence="5"/>
<gene>
    <name evidence="5" type="ORF">H4W27_000252</name>
</gene>
<keyword evidence="3" id="KW-0904">Protein phosphatase</keyword>
<dbReference type="RefSeq" id="WP_192594331.1">
    <property type="nucleotide sequence ID" value="NZ_BAAALJ010000018.1"/>
</dbReference>
<dbReference type="InterPro" id="IPR036196">
    <property type="entry name" value="Ptyr_pPase_sf"/>
</dbReference>
<dbReference type="PANTHER" id="PTHR11717">
    <property type="entry name" value="LOW MOLECULAR WEIGHT PROTEIN TYROSINE PHOSPHATASE"/>
    <property type="match status" value="1"/>
</dbReference>
<keyword evidence="2 5" id="KW-0378">Hydrolase</keyword>
<dbReference type="InterPro" id="IPR050438">
    <property type="entry name" value="LMW_PTPase"/>
</dbReference>